<dbReference type="GO" id="GO:0046872">
    <property type="term" value="F:metal ion binding"/>
    <property type="evidence" value="ECO:0007669"/>
    <property type="project" value="UniProtKB-KW"/>
</dbReference>
<dbReference type="GO" id="GO:0008299">
    <property type="term" value="P:isoprenoid biosynthetic process"/>
    <property type="evidence" value="ECO:0007669"/>
    <property type="project" value="InterPro"/>
</dbReference>
<accession>A0A109KXD6</accession>
<dbReference type="PATRIC" id="fig|294.195.peg.2028"/>
<dbReference type="EMBL" id="LCYC01000029">
    <property type="protein sequence ID" value="KWV77196.1"/>
    <property type="molecule type" value="Genomic_DNA"/>
</dbReference>
<dbReference type="AlphaFoldDB" id="A0A109KXD6"/>
<sequence length="315" mass="35402">MNPFCSSFDDTWYLNARAQWSEPFAYQERFPGKAVRTELMWALSVLYGLPSVQTHTLCAAIEKMNLSSLIHDDLLDGDTVRRGVPTVWKQYGTEVALVSGMYGYLEGLQLLAKLNDLNVVRAGIESLERLHVGQYLDAKASAGDTLPTLEDYGCIAQANTGCFFVFLLKACQCLKPLEAQTYVLLERMLLLMGIYYRYVNDYCDINHIPHFEKKGFAMDLEGGPKSFLMILAGKALVKGALTSDQKKQIIRGYGDAGVFDAALALMEETYGQLLRFVDAIKRRNSTVSIHALKGFLRSIHFQPETDDNYYATLLR</sequence>
<dbReference type="GO" id="GO:0004337">
    <property type="term" value="F:(2E,6E)-farnesyl diphosphate synthase activity"/>
    <property type="evidence" value="ECO:0007669"/>
    <property type="project" value="UniProtKB-EC"/>
</dbReference>
<comment type="similarity">
    <text evidence="3">Belongs to the FPP/GGPP synthase family.</text>
</comment>
<dbReference type="PROSITE" id="PS00723">
    <property type="entry name" value="POLYPRENYL_SYNTHASE_1"/>
    <property type="match status" value="1"/>
</dbReference>
<dbReference type="Proteomes" id="UP000063434">
    <property type="component" value="Unassembled WGS sequence"/>
</dbReference>
<dbReference type="RefSeq" id="WP_060765917.1">
    <property type="nucleotide sequence ID" value="NZ_LCYC01000029.1"/>
</dbReference>
<keyword evidence="3 4" id="KW-0808">Transferase</keyword>
<gene>
    <name evidence="4" type="ORF">PFL603g_01902</name>
</gene>
<proteinExistence type="inferred from homology"/>
<dbReference type="InterPro" id="IPR008949">
    <property type="entry name" value="Isoprenoid_synthase_dom_sf"/>
</dbReference>
<dbReference type="Gene3D" id="1.10.600.10">
    <property type="entry name" value="Farnesyl Diphosphate Synthase"/>
    <property type="match status" value="1"/>
</dbReference>
<comment type="caution">
    <text evidence="4">The sequence shown here is derived from an EMBL/GenBank/DDBJ whole genome shotgun (WGS) entry which is preliminary data.</text>
</comment>
<keyword evidence="2" id="KW-0460">Magnesium</keyword>
<evidence type="ECO:0000256" key="1">
    <source>
        <dbReference type="ARBA" id="ARBA00022723"/>
    </source>
</evidence>
<evidence type="ECO:0000313" key="4">
    <source>
        <dbReference type="EMBL" id="KWV77196.1"/>
    </source>
</evidence>
<dbReference type="Pfam" id="PF00348">
    <property type="entry name" value="polyprenyl_synt"/>
    <property type="match status" value="1"/>
</dbReference>
<dbReference type="EC" id="2.5.1.10" evidence="4"/>
<reference evidence="4 5" key="1">
    <citation type="submission" date="2015-05" db="EMBL/GenBank/DDBJ databases">
        <title>A genomic and transcriptomic approach to investigate the blue pigment phenotype in Pseudomonas fluorescens.</title>
        <authorList>
            <person name="Andreani N.A."/>
            <person name="Cardazzo B."/>
        </authorList>
    </citation>
    <scope>NUCLEOTIDE SEQUENCE [LARGE SCALE GENOMIC DNA]</scope>
    <source>
        <strain evidence="4 5">Ps_40</strain>
    </source>
</reference>
<dbReference type="InterPro" id="IPR000092">
    <property type="entry name" value="Polyprenyl_synt"/>
</dbReference>
<evidence type="ECO:0000256" key="3">
    <source>
        <dbReference type="RuleBase" id="RU004466"/>
    </source>
</evidence>
<dbReference type="SUPFAM" id="SSF48576">
    <property type="entry name" value="Terpenoid synthases"/>
    <property type="match status" value="1"/>
</dbReference>
<name>A0A109KXD6_PSEFL</name>
<keyword evidence="1" id="KW-0479">Metal-binding</keyword>
<dbReference type="InterPro" id="IPR033749">
    <property type="entry name" value="Polyprenyl_synt_CS"/>
</dbReference>
<evidence type="ECO:0000256" key="2">
    <source>
        <dbReference type="ARBA" id="ARBA00022842"/>
    </source>
</evidence>
<dbReference type="PANTHER" id="PTHR12001">
    <property type="entry name" value="GERANYLGERANYL PYROPHOSPHATE SYNTHASE"/>
    <property type="match status" value="1"/>
</dbReference>
<protein>
    <submittedName>
        <fullName evidence="4">Farnesyl diphosphate synthase</fullName>
        <ecNumber evidence="4">2.5.1.10</ecNumber>
    </submittedName>
</protein>
<dbReference type="PANTHER" id="PTHR12001:SF72">
    <property type="entry name" value="THIJ_PFPI FAMILY PROTEIN (AFU_ORTHOLOGUE AFUA_3G01210)-RELATED"/>
    <property type="match status" value="1"/>
</dbReference>
<evidence type="ECO:0000313" key="5">
    <source>
        <dbReference type="Proteomes" id="UP000063434"/>
    </source>
</evidence>
<organism evidence="4 5">
    <name type="scientific">Pseudomonas fluorescens</name>
    <dbReference type="NCBI Taxonomy" id="294"/>
    <lineage>
        <taxon>Bacteria</taxon>
        <taxon>Pseudomonadati</taxon>
        <taxon>Pseudomonadota</taxon>
        <taxon>Gammaproteobacteria</taxon>
        <taxon>Pseudomonadales</taxon>
        <taxon>Pseudomonadaceae</taxon>
        <taxon>Pseudomonas</taxon>
    </lineage>
</organism>